<evidence type="ECO:0000259" key="1">
    <source>
        <dbReference type="PROSITE" id="PS51186"/>
    </source>
</evidence>
<proteinExistence type="predicted"/>
<gene>
    <name evidence="2" type="ORF">SAMN05421503_1576</name>
</gene>
<reference evidence="3" key="1">
    <citation type="submission" date="2017-09" db="EMBL/GenBank/DDBJ databases">
        <authorList>
            <person name="Varghese N."/>
            <person name="Submissions S."/>
        </authorList>
    </citation>
    <scope>NUCLEOTIDE SEQUENCE [LARGE SCALE GENOMIC DNA]</scope>
    <source>
        <strain evidence="3">CGMCC 1.8913</strain>
    </source>
</reference>
<dbReference type="AlphaFoldDB" id="A0A285NLQ4"/>
<sequence>MSLHAKPVLRNIQDIQILNQINNEAFPLEERIPFDKLIELADHKHIDLLAFYDKERIIGFVVMVIEKPCAYIFFLAIDSNHRSKGYGSEALQMLTTLYPEYQIVMDLEPIEVTAENNEQRLSRKKFYLRNGYYETGYRLKYVGISFEILCNKKMFNKESFITLLDKIKPELNKIKTEKFEPVLFKI</sequence>
<dbReference type="Pfam" id="PF00583">
    <property type="entry name" value="Acetyltransf_1"/>
    <property type="match status" value="1"/>
</dbReference>
<dbReference type="InterPro" id="IPR000182">
    <property type="entry name" value="GNAT_dom"/>
</dbReference>
<dbReference type="InterPro" id="IPR016181">
    <property type="entry name" value="Acyl_CoA_acyltransferase"/>
</dbReference>
<name>A0A285NLQ4_9BACI</name>
<keyword evidence="2" id="KW-0687">Ribonucleoprotein</keyword>
<dbReference type="RefSeq" id="WP_097040930.1">
    <property type="nucleotide sequence ID" value="NZ_OBEK01000002.1"/>
</dbReference>
<protein>
    <submittedName>
        <fullName evidence="2">Ribosomal protein S18 acetylase RimI</fullName>
    </submittedName>
</protein>
<evidence type="ECO:0000313" key="2">
    <source>
        <dbReference type="EMBL" id="SNZ10168.1"/>
    </source>
</evidence>
<dbReference type="EMBL" id="OBEK01000002">
    <property type="protein sequence ID" value="SNZ10168.1"/>
    <property type="molecule type" value="Genomic_DNA"/>
</dbReference>
<feature type="domain" description="N-acetyltransferase" evidence="1">
    <location>
        <begin position="7"/>
        <end position="153"/>
    </location>
</feature>
<dbReference type="OrthoDB" id="9127144at2"/>
<dbReference type="GO" id="GO:0016747">
    <property type="term" value="F:acyltransferase activity, transferring groups other than amino-acyl groups"/>
    <property type="evidence" value="ECO:0007669"/>
    <property type="project" value="InterPro"/>
</dbReference>
<dbReference type="Proteomes" id="UP000219356">
    <property type="component" value="Unassembled WGS sequence"/>
</dbReference>
<accession>A0A285NLQ4</accession>
<dbReference type="SUPFAM" id="SSF55729">
    <property type="entry name" value="Acyl-CoA N-acyltransferases (Nat)"/>
    <property type="match status" value="1"/>
</dbReference>
<organism evidence="2 3">
    <name type="scientific">Terribacillus aidingensis</name>
    <dbReference type="NCBI Taxonomy" id="586416"/>
    <lineage>
        <taxon>Bacteria</taxon>
        <taxon>Bacillati</taxon>
        <taxon>Bacillota</taxon>
        <taxon>Bacilli</taxon>
        <taxon>Bacillales</taxon>
        <taxon>Bacillaceae</taxon>
        <taxon>Terribacillus</taxon>
    </lineage>
</organism>
<dbReference type="Gene3D" id="3.40.630.30">
    <property type="match status" value="1"/>
</dbReference>
<dbReference type="CDD" id="cd04301">
    <property type="entry name" value="NAT_SF"/>
    <property type="match status" value="1"/>
</dbReference>
<keyword evidence="3" id="KW-1185">Reference proteome</keyword>
<dbReference type="GO" id="GO:0005840">
    <property type="term" value="C:ribosome"/>
    <property type="evidence" value="ECO:0007669"/>
    <property type="project" value="UniProtKB-KW"/>
</dbReference>
<keyword evidence="2" id="KW-0689">Ribosomal protein</keyword>
<evidence type="ECO:0000313" key="3">
    <source>
        <dbReference type="Proteomes" id="UP000219356"/>
    </source>
</evidence>
<dbReference type="PROSITE" id="PS51186">
    <property type="entry name" value="GNAT"/>
    <property type="match status" value="1"/>
</dbReference>